<sequence>MVRMSGFPGLSRDAQSERPETDIHVSLTDFNICQSMIRD</sequence>
<evidence type="ECO:0000313" key="3">
    <source>
        <dbReference type="Proteomes" id="UP000246085"/>
    </source>
</evidence>
<dbReference type="Proteomes" id="UP000246085">
    <property type="component" value="Chromosome BRAD3257"/>
</dbReference>
<gene>
    <name evidence="2" type="ORF">BRAD3257_3413</name>
</gene>
<dbReference type="KEGG" id="bvz:BRAD3257_3413"/>
<dbReference type="AlphaFoldDB" id="A0A2U3PZ66"/>
<feature type="region of interest" description="Disordered" evidence="1">
    <location>
        <begin position="1"/>
        <end position="22"/>
    </location>
</feature>
<evidence type="ECO:0000313" key="2">
    <source>
        <dbReference type="EMBL" id="SPP94442.1"/>
    </source>
</evidence>
<reference evidence="2 3" key="1">
    <citation type="submission" date="2018-03" db="EMBL/GenBank/DDBJ databases">
        <authorList>
            <person name="Gully D."/>
        </authorList>
    </citation>
    <scope>NUCLEOTIDE SEQUENCE [LARGE SCALE GENOMIC DNA]</scope>
    <source>
        <strain evidence="2">ORS3257</strain>
    </source>
</reference>
<organism evidence="2 3">
    <name type="scientific">Bradyrhizobium vignae</name>
    <dbReference type="NCBI Taxonomy" id="1549949"/>
    <lineage>
        <taxon>Bacteria</taxon>
        <taxon>Pseudomonadati</taxon>
        <taxon>Pseudomonadota</taxon>
        <taxon>Alphaproteobacteria</taxon>
        <taxon>Hyphomicrobiales</taxon>
        <taxon>Nitrobacteraceae</taxon>
        <taxon>Bradyrhizobium</taxon>
    </lineage>
</organism>
<evidence type="ECO:0000256" key="1">
    <source>
        <dbReference type="SAM" id="MobiDB-lite"/>
    </source>
</evidence>
<name>A0A2U3PZ66_9BRAD</name>
<protein>
    <submittedName>
        <fullName evidence="2">Uncharacterized protein</fullName>
    </submittedName>
</protein>
<proteinExistence type="predicted"/>
<accession>A0A2U3PZ66</accession>
<dbReference type="EMBL" id="LS398110">
    <property type="protein sequence ID" value="SPP94442.1"/>
    <property type="molecule type" value="Genomic_DNA"/>
</dbReference>